<dbReference type="EMBL" id="KI392532">
    <property type="protein sequence ID" value="ERN14720.1"/>
    <property type="molecule type" value="Genomic_DNA"/>
</dbReference>
<dbReference type="AlphaFoldDB" id="U5CXN0"/>
<dbReference type="Proteomes" id="UP000017836">
    <property type="component" value="Unassembled WGS sequence"/>
</dbReference>
<protein>
    <submittedName>
        <fullName evidence="2">Uncharacterized protein</fullName>
    </submittedName>
</protein>
<dbReference type="HOGENOM" id="CLU_2534078_0_0_1"/>
<keyword evidence="3" id="KW-1185">Reference proteome</keyword>
<feature type="region of interest" description="Disordered" evidence="1">
    <location>
        <begin position="1"/>
        <end position="26"/>
    </location>
</feature>
<dbReference type="Gramene" id="ERN14720">
    <property type="protein sequence ID" value="ERN14720"/>
    <property type="gene ID" value="AMTR_s00038p00227750"/>
</dbReference>
<gene>
    <name evidence="2" type="ORF">AMTR_s00038p00227750</name>
</gene>
<evidence type="ECO:0000256" key="1">
    <source>
        <dbReference type="SAM" id="MobiDB-lite"/>
    </source>
</evidence>
<evidence type="ECO:0000313" key="3">
    <source>
        <dbReference type="Proteomes" id="UP000017836"/>
    </source>
</evidence>
<reference evidence="3" key="1">
    <citation type="journal article" date="2013" name="Science">
        <title>The Amborella genome and the evolution of flowering plants.</title>
        <authorList>
            <consortium name="Amborella Genome Project"/>
        </authorList>
    </citation>
    <scope>NUCLEOTIDE SEQUENCE [LARGE SCALE GENOMIC DNA]</scope>
</reference>
<name>U5CXN0_AMBTC</name>
<accession>U5CXN0</accession>
<evidence type="ECO:0000313" key="2">
    <source>
        <dbReference type="EMBL" id="ERN14720.1"/>
    </source>
</evidence>
<organism evidence="2 3">
    <name type="scientific">Amborella trichopoda</name>
    <dbReference type="NCBI Taxonomy" id="13333"/>
    <lineage>
        <taxon>Eukaryota</taxon>
        <taxon>Viridiplantae</taxon>
        <taxon>Streptophyta</taxon>
        <taxon>Embryophyta</taxon>
        <taxon>Tracheophyta</taxon>
        <taxon>Spermatophyta</taxon>
        <taxon>Magnoliopsida</taxon>
        <taxon>Amborellales</taxon>
        <taxon>Amborellaceae</taxon>
        <taxon>Amborella</taxon>
    </lineage>
</organism>
<sequence length="84" mass="9151">ESVLSNLDAGVSMPVEDPMTLEGTNSSPVEMMESQVVEDTNPVSVILEEYPLLIHLSKSVPGYSIVFTEPTESAHFKESRPVMA</sequence>
<proteinExistence type="predicted"/>
<feature type="non-terminal residue" evidence="2">
    <location>
        <position position="1"/>
    </location>
</feature>